<keyword evidence="3" id="KW-1185">Reference proteome</keyword>
<comment type="caution">
    <text evidence="2">The sequence shown here is derived from an EMBL/GenBank/DDBJ whole genome shotgun (WGS) entry which is preliminary data.</text>
</comment>
<evidence type="ECO:0000313" key="2">
    <source>
        <dbReference type="EMBL" id="MED6207189.1"/>
    </source>
</evidence>
<dbReference type="EMBL" id="JASCZI010241807">
    <property type="protein sequence ID" value="MED6207189.1"/>
    <property type="molecule type" value="Genomic_DNA"/>
</dbReference>
<dbReference type="Proteomes" id="UP001341840">
    <property type="component" value="Unassembled WGS sequence"/>
</dbReference>
<reference evidence="2 3" key="1">
    <citation type="journal article" date="2023" name="Plants (Basel)">
        <title>Bridging the Gap: Combining Genomics and Transcriptomics Approaches to Understand Stylosanthes scabra, an Orphan Legume from the Brazilian Caatinga.</title>
        <authorList>
            <person name="Ferreira-Neto J.R.C."/>
            <person name="da Silva M.D."/>
            <person name="Binneck E."/>
            <person name="de Melo N.F."/>
            <person name="da Silva R.H."/>
            <person name="de Melo A.L.T.M."/>
            <person name="Pandolfi V."/>
            <person name="Bustamante F.O."/>
            <person name="Brasileiro-Vidal A.C."/>
            <person name="Benko-Iseppon A.M."/>
        </authorList>
    </citation>
    <scope>NUCLEOTIDE SEQUENCE [LARGE SCALE GENOMIC DNA]</scope>
    <source>
        <tissue evidence="2">Leaves</tissue>
    </source>
</reference>
<proteinExistence type="predicted"/>
<feature type="coiled-coil region" evidence="1">
    <location>
        <begin position="65"/>
        <end position="99"/>
    </location>
</feature>
<gene>
    <name evidence="2" type="ORF">PIB30_033492</name>
</gene>
<protein>
    <submittedName>
        <fullName evidence="2">Uncharacterized protein</fullName>
    </submittedName>
</protein>
<accession>A0ABU6YB47</accession>
<organism evidence="2 3">
    <name type="scientific">Stylosanthes scabra</name>
    <dbReference type="NCBI Taxonomy" id="79078"/>
    <lineage>
        <taxon>Eukaryota</taxon>
        <taxon>Viridiplantae</taxon>
        <taxon>Streptophyta</taxon>
        <taxon>Embryophyta</taxon>
        <taxon>Tracheophyta</taxon>
        <taxon>Spermatophyta</taxon>
        <taxon>Magnoliopsida</taxon>
        <taxon>eudicotyledons</taxon>
        <taxon>Gunneridae</taxon>
        <taxon>Pentapetalae</taxon>
        <taxon>rosids</taxon>
        <taxon>fabids</taxon>
        <taxon>Fabales</taxon>
        <taxon>Fabaceae</taxon>
        <taxon>Papilionoideae</taxon>
        <taxon>50 kb inversion clade</taxon>
        <taxon>dalbergioids sensu lato</taxon>
        <taxon>Dalbergieae</taxon>
        <taxon>Pterocarpus clade</taxon>
        <taxon>Stylosanthes</taxon>
    </lineage>
</organism>
<name>A0ABU6YB47_9FABA</name>
<sequence length="145" mass="16434">MESLRWAQWAMLKSATIMKSVEPRLTVAAQFEDRCNKLAVDLRERERDVELQRLKDREAGLSVDLESAKKGLLEEKSRADKAEATLTEKEQACQELIRLTKDSVKATEDNLKEQILVLAPDFNVSLLGAWKEVVDGKIVDPPPEE</sequence>
<evidence type="ECO:0000313" key="3">
    <source>
        <dbReference type="Proteomes" id="UP001341840"/>
    </source>
</evidence>
<keyword evidence="1" id="KW-0175">Coiled coil</keyword>
<evidence type="ECO:0000256" key="1">
    <source>
        <dbReference type="SAM" id="Coils"/>
    </source>
</evidence>